<accession>A0A7Z7FD10</accession>
<keyword evidence="2" id="KW-1185">Reference proteome</keyword>
<name>A0A7Z7FD10_9EURY</name>
<proteinExistence type="predicted"/>
<organism evidence="1 2">
    <name type="scientific">Methanolobus vulcani</name>
    <dbReference type="NCBI Taxonomy" id="38026"/>
    <lineage>
        <taxon>Archaea</taxon>
        <taxon>Methanobacteriati</taxon>
        <taxon>Methanobacteriota</taxon>
        <taxon>Stenosarchaea group</taxon>
        <taxon>Methanomicrobia</taxon>
        <taxon>Methanosarcinales</taxon>
        <taxon>Methanosarcinaceae</taxon>
        <taxon>Methanolobus</taxon>
    </lineage>
</organism>
<evidence type="ECO:0008006" key="3">
    <source>
        <dbReference type="Google" id="ProtNLM"/>
    </source>
</evidence>
<dbReference type="AlphaFoldDB" id="A0A7Z7FD10"/>
<evidence type="ECO:0000313" key="1">
    <source>
        <dbReference type="EMBL" id="SDG06053.1"/>
    </source>
</evidence>
<protein>
    <recommendedName>
        <fullName evidence="3">GyrI-like small molecule binding domain-containing protein</fullName>
    </recommendedName>
</protein>
<dbReference type="OrthoDB" id="122546at2157"/>
<gene>
    <name evidence="1" type="ORF">SAMN04488589_2081</name>
</gene>
<dbReference type="RefSeq" id="WP_091710362.1">
    <property type="nucleotide sequence ID" value="NZ_FNCA01000006.1"/>
</dbReference>
<dbReference type="EMBL" id="FNCA01000006">
    <property type="protein sequence ID" value="SDG06053.1"/>
    <property type="molecule type" value="Genomic_DNA"/>
</dbReference>
<reference evidence="1 2" key="1">
    <citation type="submission" date="2016-10" db="EMBL/GenBank/DDBJ databases">
        <authorList>
            <person name="Varghese N."/>
            <person name="Submissions S."/>
        </authorList>
    </citation>
    <scope>NUCLEOTIDE SEQUENCE [LARGE SCALE GENOMIC DNA]</scope>
    <source>
        <strain evidence="1 2">PL 12/M</strain>
    </source>
</reference>
<dbReference type="Pfam" id="PF20603">
    <property type="entry name" value="Bact_hydrolase"/>
    <property type="match status" value="1"/>
</dbReference>
<comment type="caution">
    <text evidence="1">The sequence shown here is derived from an EMBL/GenBank/DDBJ whole genome shotgun (WGS) entry which is preliminary data.</text>
</comment>
<dbReference type="Proteomes" id="UP000199259">
    <property type="component" value="Unassembled WGS sequence"/>
</dbReference>
<sequence>MEECCPRFDPTPWDGKVIEWNNKKFIKDKVLTLFYMPVNFGRVMRKLDRKIRDAGAGIPENLCLSDHTSKWNMDVYLAVNKHISDASNVLLSGKFLSKVYEGPFKDTKKWCDDFEIYAKELGYEITNWFMWYTTCPKCAKKHGKNYVVIIAEIESRD</sequence>
<dbReference type="InterPro" id="IPR046766">
    <property type="entry name" value="Bact_hydrolase"/>
</dbReference>
<evidence type="ECO:0000313" key="2">
    <source>
        <dbReference type="Proteomes" id="UP000199259"/>
    </source>
</evidence>